<evidence type="ECO:0000313" key="3">
    <source>
        <dbReference type="Proteomes" id="UP001632038"/>
    </source>
</evidence>
<reference evidence="3" key="1">
    <citation type="journal article" date="2024" name="IScience">
        <title>Strigolactones Initiate the Formation of Haustorium-like Structures in Castilleja.</title>
        <authorList>
            <person name="Buerger M."/>
            <person name="Peterson D."/>
            <person name="Chory J."/>
        </authorList>
    </citation>
    <scope>NUCLEOTIDE SEQUENCE [LARGE SCALE GENOMIC DNA]</scope>
</reference>
<accession>A0ABD3DAY5</accession>
<dbReference type="Pfam" id="PF20811">
    <property type="entry name" value="PARG_cat_N"/>
    <property type="match status" value="1"/>
</dbReference>
<sequence>MSAPVSTIPAPLPTFAALLDFVPSVPTHRSASPCSSTMLMSKDEAEKWFVEVVPRLADLVLSLPALLEDHYKNTGETGLRLLKSQ</sequence>
<keyword evidence="3" id="KW-1185">Reference proteome</keyword>
<dbReference type="EMBL" id="JAVIJP010000018">
    <property type="protein sequence ID" value="KAL3639029.1"/>
    <property type="molecule type" value="Genomic_DNA"/>
</dbReference>
<organism evidence="2 3">
    <name type="scientific">Castilleja foliolosa</name>
    <dbReference type="NCBI Taxonomy" id="1961234"/>
    <lineage>
        <taxon>Eukaryota</taxon>
        <taxon>Viridiplantae</taxon>
        <taxon>Streptophyta</taxon>
        <taxon>Embryophyta</taxon>
        <taxon>Tracheophyta</taxon>
        <taxon>Spermatophyta</taxon>
        <taxon>Magnoliopsida</taxon>
        <taxon>eudicotyledons</taxon>
        <taxon>Gunneridae</taxon>
        <taxon>Pentapetalae</taxon>
        <taxon>asterids</taxon>
        <taxon>lamiids</taxon>
        <taxon>Lamiales</taxon>
        <taxon>Orobanchaceae</taxon>
        <taxon>Pedicularideae</taxon>
        <taxon>Castillejinae</taxon>
        <taxon>Castilleja</taxon>
    </lineage>
</organism>
<proteinExistence type="predicted"/>
<protein>
    <recommendedName>
        <fullName evidence="1">PARG helical domain-containing protein</fullName>
    </recommendedName>
</protein>
<gene>
    <name evidence="2" type="ORF">CASFOL_016936</name>
</gene>
<name>A0ABD3DAY5_9LAMI</name>
<comment type="caution">
    <text evidence="2">The sequence shown here is derived from an EMBL/GenBank/DDBJ whole genome shotgun (WGS) entry which is preliminary data.</text>
</comment>
<dbReference type="InterPro" id="IPR048362">
    <property type="entry name" value="PARG_helical"/>
</dbReference>
<dbReference type="AlphaFoldDB" id="A0ABD3DAY5"/>
<evidence type="ECO:0000259" key="1">
    <source>
        <dbReference type="Pfam" id="PF20811"/>
    </source>
</evidence>
<evidence type="ECO:0000313" key="2">
    <source>
        <dbReference type="EMBL" id="KAL3639029.1"/>
    </source>
</evidence>
<dbReference type="Proteomes" id="UP001632038">
    <property type="component" value="Unassembled WGS sequence"/>
</dbReference>
<feature type="domain" description="PARG helical" evidence="1">
    <location>
        <begin position="40"/>
        <end position="85"/>
    </location>
</feature>